<feature type="region of interest" description="Disordered" evidence="1">
    <location>
        <begin position="90"/>
        <end position="109"/>
    </location>
</feature>
<evidence type="ECO:0000313" key="3">
    <source>
        <dbReference type="Proteomes" id="UP000510621"/>
    </source>
</evidence>
<feature type="compositionally biased region" description="Pro residues" evidence="1">
    <location>
        <begin position="94"/>
        <end position="103"/>
    </location>
</feature>
<reference evidence="2" key="1">
    <citation type="submission" date="2020-06" db="EMBL/GenBank/DDBJ databases">
        <title>Analysis procedures for assessing recovery of high quality, complete, closed genomes from Nanopore long read metagenome sequencing.</title>
        <authorList>
            <person name="Bessarab I."/>
            <person name="Arumugam K."/>
            <person name="Haryono M."/>
            <person name="Liu X."/>
            <person name="Roy S."/>
            <person name="Zuniga-Montanez R.E."/>
            <person name="Qiu G."/>
            <person name="Drautz-Moses D.I."/>
            <person name="Law Y.Y."/>
            <person name="Wuertz S."/>
            <person name="Lauro F.M."/>
            <person name="Huson D.H."/>
            <person name="Williams R.B."/>
        </authorList>
    </citation>
    <scope>NUCLEOTIDE SEQUENCE [LARGE SCALE GENOMIC DNA]</scope>
    <source>
        <strain evidence="2">SSD2</strain>
    </source>
</reference>
<proteinExistence type="predicted"/>
<sequence length="109" mass="11872">MLLDNQAYKRLKASFDDTEPAHLFLEALADRLEGSDAFGGFNDAQVRFDAPNGTECWFTVSGIHVAELTMPPRITSRLAMMLKTATTCCWSPLTSPPAKPRPSAPASSN</sequence>
<dbReference type="EMBL" id="CP059265">
    <property type="protein sequence ID" value="QLQ31727.1"/>
    <property type="molecule type" value="Genomic_DNA"/>
</dbReference>
<accession>A0A7L6ARX4</accession>
<protein>
    <submittedName>
        <fullName evidence="2">Uncharacterized protein</fullName>
    </submittedName>
</protein>
<dbReference type="Proteomes" id="UP000510621">
    <property type="component" value="Chromosome"/>
</dbReference>
<name>A0A7L6ARX4_9GAMM</name>
<keyword evidence="3" id="KW-1185">Reference proteome</keyword>
<evidence type="ECO:0000313" key="2">
    <source>
        <dbReference type="EMBL" id="QLQ31727.1"/>
    </source>
</evidence>
<organism evidence="2 3">
    <name type="scientific">Candidatus Thiothrix singaporensis</name>
    <dbReference type="NCBI Taxonomy" id="2799669"/>
    <lineage>
        <taxon>Bacteria</taxon>
        <taxon>Pseudomonadati</taxon>
        <taxon>Pseudomonadota</taxon>
        <taxon>Gammaproteobacteria</taxon>
        <taxon>Thiotrichales</taxon>
        <taxon>Thiotrichaceae</taxon>
        <taxon>Thiothrix</taxon>
    </lineage>
</organism>
<evidence type="ECO:0000256" key="1">
    <source>
        <dbReference type="SAM" id="MobiDB-lite"/>
    </source>
</evidence>
<dbReference type="KEGG" id="this:HZT40_09130"/>
<gene>
    <name evidence="2" type="ORF">HZT40_09130</name>
</gene>
<dbReference type="AlphaFoldDB" id="A0A7L6ARX4"/>